<dbReference type="CDD" id="cd02440">
    <property type="entry name" value="AdoMet_MTases"/>
    <property type="match status" value="1"/>
</dbReference>
<dbReference type="SUPFAM" id="SSF53335">
    <property type="entry name" value="S-adenosyl-L-methionine-dependent methyltransferases"/>
    <property type="match status" value="1"/>
</dbReference>
<dbReference type="PANTHER" id="PTHR44068">
    <property type="entry name" value="ZGC:194242"/>
    <property type="match status" value="1"/>
</dbReference>
<dbReference type="InterPro" id="IPR029063">
    <property type="entry name" value="SAM-dependent_MTases_sf"/>
</dbReference>
<reference evidence="2 3" key="1">
    <citation type="submission" date="2015-07" db="EMBL/GenBank/DDBJ databases">
        <title>Genome sequencing of Kibdelosporangium phytohabitans.</title>
        <authorList>
            <person name="Qin S."/>
            <person name="Xing K."/>
        </authorList>
    </citation>
    <scope>NUCLEOTIDE SEQUENCE [LARGE SCALE GENOMIC DNA]</scope>
    <source>
        <strain evidence="2 3">KLBMP1111</strain>
    </source>
</reference>
<dbReference type="Gene3D" id="3.40.50.150">
    <property type="entry name" value="Vaccinia Virus protein VP39"/>
    <property type="match status" value="1"/>
</dbReference>
<gene>
    <name evidence="2" type="ORF">AOZ06_31065</name>
</gene>
<dbReference type="RefSeq" id="WP_054292646.1">
    <property type="nucleotide sequence ID" value="NZ_CP012752.1"/>
</dbReference>
<evidence type="ECO:0000313" key="2">
    <source>
        <dbReference type="EMBL" id="ALG10743.1"/>
    </source>
</evidence>
<dbReference type="InterPro" id="IPR025714">
    <property type="entry name" value="Methyltranfer_dom"/>
</dbReference>
<dbReference type="AlphaFoldDB" id="A0A0N7F487"/>
<organism evidence="2 3">
    <name type="scientific">Kibdelosporangium phytohabitans</name>
    <dbReference type="NCBI Taxonomy" id="860235"/>
    <lineage>
        <taxon>Bacteria</taxon>
        <taxon>Bacillati</taxon>
        <taxon>Actinomycetota</taxon>
        <taxon>Actinomycetes</taxon>
        <taxon>Pseudonocardiales</taxon>
        <taxon>Pseudonocardiaceae</taxon>
        <taxon>Kibdelosporangium</taxon>
    </lineage>
</organism>
<dbReference type="Pfam" id="PF13847">
    <property type="entry name" value="Methyltransf_31"/>
    <property type="match status" value="1"/>
</dbReference>
<feature type="domain" description="Methyltransferase" evidence="1">
    <location>
        <begin position="72"/>
        <end position="199"/>
    </location>
</feature>
<protein>
    <recommendedName>
        <fullName evidence="1">Methyltransferase domain-containing protein</fullName>
    </recommendedName>
</protein>
<dbReference type="STRING" id="860235.AOZ06_31065"/>
<name>A0A0N7F487_9PSEU</name>
<dbReference type="PANTHER" id="PTHR44068:SF11">
    <property type="entry name" value="GERANYL DIPHOSPHATE 2-C-METHYLTRANSFERASE"/>
    <property type="match status" value="1"/>
</dbReference>
<proteinExistence type="predicted"/>
<dbReference type="KEGG" id="kphy:AOZ06_31065"/>
<dbReference type="InterPro" id="IPR050447">
    <property type="entry name" value="Erg6_SMT_methyltransf"/>
</dbReference>
<accession>A0A0N7F487</accession>
<evidence type="ECO:0000313" key="3">
    <source>
        <dbReference type="Proteomes" id="UP000063699"/>
    </source>
</evidence>
<dbReference type="Proteomes" id="UP000063699">
    <property type="component" value="Chromosome"/>
</dbReference>
<evidence type="ECO:0000259" key="1">
    <source>
        <dbReference type="Pfam" id="PF13847"/>
    </source>
</evidence>
<dbReference type="EMBL" id="CP012752">
    <property type="protein sequence ID" value="ALG10743.1"/>
    <property type="molecule type" value="Genomic_DNA"/>
</dbReference>
<keyword evidence="3" id="KW-1185">Reference proteome</keyword>
<sequence length="283" mass="30461">MSGPNTSGSAVAGDPAESDVAKFNDVVGRILTAIWGDNYHSGYWESEHDTSSNEIAQWRMNDLMVKKLGVTAGQRVLDAGCGVGAPAFQLAETTGASVVGVTITRSHVDGFIERAQQRGLTHLVSAELIDVLDMPYADDSFDASWVCESFINIERPSGMKAIARVLKPGGRLVFSDLLAPERGVSDSDEARTDMLDTMEMAELPSRAQITQWLTDAGFVDIEMQDITPHVRLTADRMAAGAKKSYDAMVAELGPDAAEILDQLMTSIDFDYVIVSANLKGAKA</sequence>